<sequence>MLNTKEEFQQKFEKDKLHKNNYLRKAQKFASQDWRVDQIRSSLFVQDYSDLERSKIEQDLKKKQKMVLFSHFKYIANRIKERDTYTDKRKPLILLDYDFPLK</sequence>
<keyword evidence="2" id="KW-1185">Reference proteome</keyword>
<dbReference type="EMBL" id="CAJJDN010000067">
    <property type="protein sequence ID" value="CAD8096710.1"/>
    <property type="molecule type" value="Genomic_DNA"/>
</dbReference>
<evidence type="ECO:0000313" key="1">
    <source>
        <dbReference type="EMBL" id="CAD8096710.1"/>
    </source>
</evidence>
<protein>
    <submittedName>
        <fullName evidence="1">Uncharacterized protein</fullName>
    </submittedName>
</protein>
<reference evidence="1" key="1">
    <citation type="submission" date="2021-01" db="EMBL/GenBank/DDBJ databases">
        <authorList>
            <consortium name="Genoscope - CEA"/>
            <person name="William W."/>
        </authorList>
    </citation>
    <scope>NUCLEOTIDE SEQUENCE</scope>
</reference>
<proteinExistence type="predicted"/>
<dbReference type="AlphaFoldDB" id="A0A8S1NYA1"/>
<gene>
    <name evidence="1" type="ORF">PSON_ATCC_30995.1.T0670030</name>
</gene>
<dbReference type="OrthoDB" id="10426040at2759"/>
<evidence type="ECO:0000313" key="2">
    <source>
        <dbReference type="Proteomes" id="UP000692954"/>
    </source>
</evidence>
<name>A0A8S1NYA1_9CILI</name>
<comment type="caution">
    <text evidence="1">The sequence shown here is derived from an EMBL/GenBank/DDBJ whole genome shotgun (WGS) entry which is preliminary data.</text>
</comment>
<dbReference type="Proteomes" id="UP000692954">
    <property type="component" value="Unassembled WGS sequence"/>
</dbReference>
<accession>A0A8S1NYA1</accession>
<organism evidence="1 2">
    <name type="scientific">Paramecium sonneborni</name>
    <dbReference type="NCBI Taxonomy" id="65129"/>
    <lineage>
        <taxon>Eukaryota</taxon>
        <taxon>Sar</taxon>
        <taxon>Alveolata</taxon>
        <taxon>Ciliophora</taxon>
        <taxon>Intramacronucleata</taxon>
        <taxon>Oligohymenophorea</taxon>
        <taxon>Peniculida</taxon>
        <taxon>Parameciidae</taxon>
        <taxon>Paramecium</taxon>
    </lineage>
</organism>